<sequence length="80" mass="9446">MIKKHNEMQFSTNDNDNDLSPGSSCANDYHGAWWYNQCREADLNGSYKPRGYDNDMVIWSEFRGYTYSLKRTEMKVKAKH</sequence>
<protein>
    <submittedName>
        <fullName evidence="4">Extracellular lectin functioning as a pattern-recognition receptor in innate immunity</fullName>
    </submittedName>
</protein>
<evidence type="ECO:0000313" key="5">
    <source>
        <dbReference type="Proteomes" id="UP001163046"/>
    </source>
</evidence>
<name>A0A9W9ZQ94_9CNID</name>
<dbReference type="Proteomes" id="UP001163046">
    <property type="component" value="Unassembled WGS sequence"/>
</dbReference>
<evidence type="ECO:0000256" key="2">
    <source>
        <dbReference type="SAM" id="MobiDB-lite"/>
    </source>
</evidence>
<dbReference type="InterPro" id="IPR036056">
    <property type="entry name" value="Fibrinogen-like_C"/>
</dbReference>
<dbReference type="InterPro" id="IPR050373">
    <property type="entry name" value="Fibrinogen_C-term_domain"/>
</dbReference>
<dbReference type="AlphaFoldDB" id="A0A9W9ZQ94"/>
<gene>
    <name evidence="4" type="primary">fibcd1</name>
    <name evidence="4" type="ORF">OS493_015092</name>
</gene>
<dbReference type="OrthoDB" id="5971146at2759"/>
<dbReference type="InterPro" id="IPR014716">
    <property type="entry name" value="Fibrinogen_a/b/g_C_1"/>
</dbReference>
<keyword evidence="1" id="KW-1015">Disulfide bond</keyword>
<keyword evidence="5" id="KW-1185">Reference proteome</keyword>
<feature type="compositionally biased region" description="Polar residues" evidence="2">
    <location>
        <begin position="8"/>
        <end position="21"/>
    </location>
</feature>
<proteinExistence type="predicted"/>
<comment type="caution">
    <text evidence="4">The sequence shown here is derived from an EMBL/GenBank/DDBJ whole genome shotgun (WGS) entry which is preliminary data.</text>
</comment>
<dbReference type="GO" id="GO:0005615">
    <property type="term" value="C:extracellular space"/>
    <property type="evidence" value="ECO:0007669"/>
    <property type="project" value="TreeGrafter"/>
</dbReference>
<feature type="domain" description="Fibrinogen C-terminal" evidence="3">
    <location>
        <begin position="1"/>
        <end position="80"/>
    </location>
</feature>
<organism evidence="4 5">
    <name type="scientific">Desmophyllum pertusum</name>
    <dbReference type="NCBI Taxonomy" id="174260"/>
    <lineage>
        <taxon>Eukaryota</taxon>
        <taxon>Metazoa</taxon>
        <taxon>Cnidaria</taxon>
        <taxon>Anthozoa</taxon>
        <taxon>Hexacorallia</taxon>
        <taxon>Scleractinia</taxon>
        <taxon>Caryophylliina</taxon>
        <taxon>Caryophylliidae</taxon>
        <taxon>Desmophyllum</taxon>
    </lineage>
</organism>
<dbReference type="InterPro" id="IPR020837">
    <property type="entry name" value="Fibrinogen_CS"/>
</dbReference>
<dbReference type="PROSITE" id="PS51406">
    <property type="entry name" value="FIBRINOGEN_C_2"/>
    <property type="match status" value="1"/>
</dbReference>
<dbReference type="Gene3D" id="3.90.215.10">
    <property type="entry name" value="Gamma Fibrinogen, chain A, domain 1"/>
    <property type="match status" value="1"/>
</dbReference>
<feature type="region of interest" description="Disordered" evidence="2">
    <location>
        <begin position="1"/>
        <end position="21"/>
    </location>
</feature>
<reference evidence="4" key="1">
    <citation type="submission" date="2023-01" db="EMBL/GenBank/DDBJ databases">
        <title>Genome assembly of the deep-sea coral Lophelia pertusa.</title>
        <authorList>
            <person name="Herrera S."/>
            <person name="Cordes E."/>
        </authorList>
    </citation>
    <scope>NUCLEOTIDE SEQUENCE</scope>
    <source>
        <strain evidence="4">USNM1676648</strain>
        <tissue evidence="4">Polyp</tissue>
    </source>
</reference>
<evidence type="ECO:0000256" key="1">
    <source>
        <dbReference type="ARBA" id="ARBA00023157"/>
    </source>
</evidence>
<evidence type="ECO:0000259" key="3">
    <source>
        <dbReference type="PROSITE" id="PS51406"/>
    </source>
</evidence>
<keyword evidence="4" id="KW-0675">Receptor</keyword>
<dbReference type="PANTHER" id="PTHR19143">
    <property type="entry name" value="FIBRINOGEN/TENASCIN/ANGIOPOEITIN"/>
    <property type="match status" value="1"/>
</dbReference>
<accession>A0A9W9ZQ94</accession>
<dbReference type="SUPFAM" id="SSF56496">
    <property type="entry name" value="Fibrinogen C-terminal domain-like"/>
    <property type="match status" value="1"/>
</dbReference>
<dbReference type="Pfam" id="PF00147">
    <property type="entry name" value="Fibrinogen_C"/>
    <property type="match status" value="1"/>
</dbReference>
<dbReference type="PROSITE" id="PS00514">
    <property type="entry name" value="FIBRINOGEN_C_1"/>
    <property type="match status" value="1"/>
</dbReference>
<dbReference type="InterPro" id="IPR002181">
    <property type="entry name" value="Fibrinogen_a/b/g_C_dom"/>
</dbReference>
<evidence type="ECO:0000313" key="4">
    <source>
        <dbReference type="EMBL" id="KAJ7385520.1"/>
    </source>
</evidence>
<dbReference type="EMBL" id="MU825880">
    <property type="protein sequence ID" value="KAJ7385520.1"/>
    <property type="molecule type" value="Genomic_DNA"/>
</dbReference>